<dbReference type="PRINTS" id="PR00923">
    <property type="entry name" value="LACTOPTASE"/>
</dbReference>
<dbReference type="InterPro" id="IPR015251">
    <property type="entry name" value="PepX_N_dom"/>
</dbReference>
<evidence type="ECO:0000313" key="15">
    <source>
        <dbReference type="EMBL" id="QBP18987.1"/>
    </source>
</evidence>
<sequence>MKNHQFAIEPVKFSQMIHELKVIHFYNDQMSKLSPALLFKHLLFKAFVNDHSQALKNFRLHGLMATPDQAADNYLDSTQNLSTSAFYNVALQLWHFEVHLDFELDAPLKAMKKMRLPMVKVANPKAMTNKDVLHAWYLMLNTHTKLGQTYLDDLASDGYYKQFNDLPKPLFIDGKAQPVFNTNHLIHEVVYVESPLDTDKDGERDLLKTDIIRPSETNHGVKVPTLFTASPYNMGTNDADGDRMTHNVNKPLTRKQPNNYTYQDVESHADPTKNIPAPRAVKGHAKQPEQAFHHEWTYTMNDYFLARGFAVVYSAGVGTLGSQGLKTTGDKAETVSAESVVQWLAGNRTAFTNPSDHIAIDAWWSNHNVAMTGRSYLGTLATAVASTGVKGLKTCIIEAAISSWYDYYRENGLVCAAGGFQGEDADVLAEEVFSRKKSAGDYHRIKPLWKKQLAKITHDQHRDTGAYNKFWDARNYLKDLKNTKADLLFVHGLNDINVKPINVEHSWKALKDVPVTKKLILHQGQHIYINNFQSIDFTDMVNLWISNKLYGVDNSANQLIPPVTVQDNTKPETWNTYKDWCNSQHHITYHLNDQSLDPESCSQAPLSFKDYVDKKSFAKYCHYLPVWYHDLMSSKKSPLTGNKLIFKTAPFKHDLKVDGNVKVNLRVKSSQDIGLISAMLVDYGTAKRLTISPQVIGFQSIYQGYHWRKDDLREFKYQKHPTPFKKIVVSHINLQNRHNAYKVDDLKPNQYVDVSFELQPTFFHFLPKHQLGLIIFATDYARTLRGNQHISYTIDPKYSSLVVPVYKK</sequence>
<accession>A0A4P6ZMY1</accession>
<dbReference type="EMBL" id="CP034726">
    <property type="protein sequence ID" value="QBP18987.1"/>
    <property type="molecule type" value="Genomic_DNA"/>
</dbReference>
<dbReference type="InterPro" id="IPR036313">
    <property type="entry name" value="PepX_N_dom_sf"/>
</dbReference>
<dbReference type="InterPro" id="IPR008979">
    <property type="entry name" value="Galactose-bd-like_sf"/>
</dbReference>
<evidence type="ECO:0000256" key="2">
    <source>
        <dbReference type="ARBA" id="ARBA00003997"/>
    </source>
</evidence>
<evidence type="ECO:0000256" key="10">
    <source>
        <dbReference type="ARBA" id="ARBA00022825"/>
    </source>
</evidence>
<evidence type="ECO:0000259" key="14">
    <source>
        <dbReference type="SMART" id="SM00940"/>
    </source>
</evidence>
<proteinExistence type="inferred from homology"/>
<dbReference type="SMART" id="SM00940">
    <property type="entry name" value="PepX_N"/>
    <property type="match status" value="1"/>
</dbReference>
<dbReference type="KEGG" id="lji:ELX58_01110"/>
<keyword evidence="8" id="KW-0645">Protease</keyword>
<dbReference type="Pfam" id="PF02129">
    <property type="entry name" value="Peptidase_S15"/>
    <property type="match status" value="1"/>
</dbReference>
<dbReference type="Gene3D" id="2.60.120.260">
    <property type="entry name" value="Galactose-binding domain-like"/>
    <property type="match status" value="1"/>
</dbReference>
<reference evidence="16" key="1">
    <citation type="submission" date="2018-12" db="EMBL/GenBank/DDBJ databases">
        <title>A new species of lactobacillus.</title>
        <authorList>
            <person name="Jian Y."/>
            <person name="Xin L."/>
            <person name="Hong Z.J."/>
            <person name="Ming L.Z."/>
            <person name="Hong X.Z."/>
        </authorList>
    </citation>
    <scope>NUCLEOTIDE SEQUENCE [LARGE SCALE GENOMIC DNA]</scope>
    <source>
        <strain evidence="16">HSLZ-75</strain>
    </source>
</reference>
<evidence type="ECO:0000256" key="8">
    <source>
        <dbReference type="ARBA" id="ARBA00022670"/>
    </source>
</evidence>
<comment type="catalytic activity">
    <reaction evidence="1">
        <text>Hydrolyzes Xaa-Pro-|- bonds to release unblocked, N-terminal dipeptides from substrates including Ala-Pro-|-p-nitroanilide and (sequentially) Tyr-Pro-|-Phe-Pro-|-Gly-Pro-|-Ile.</text>
        <dbReference type="EC" id="3.4.14.11"/>
    </reaction>
</comment>
<dbReference type="InterPro" id="IPR029058">
    <property type="entry name" value="AB_hydrolase_fold"/>
</dbReference>
<dbReference type="Proteomes" id="UP000294321">
    <property type="component" value="Chromosome"/>
</dbReference>
<evidence type="ECO:0000259" key="13">
    <source>
        <dbReference type="SMART" id="SM00939"/>
    </source>
</evidence>
<dbReference type="SUPFAM" id="SSF49785">
    <property type="entry name" value="Galactose-binding domain-like"/>
    <property type="match status" value="1"/>
</dbReference>
<keyword evidence="7" id="KW-0031">Aminopeptidase</keyword>
<dbReference type="InterPro" id="IPR008252">
    <property type="entry name" value="Pept_S15_Xpro"/>
</dbReference>
<feature type="domain" description="X-Prolyl dipeptidyl aminopeptidase PepX N-terminal" evidence="14">
    <location>
        <begin position="1"/>
        <end position="159"/>
    </location>
</feature>
<gene>
    <name evidence="15" type="ORF">ELX58_01110</name>
</gene>
<dbReference type="InterPro" id="IPR013736">
    <property type="entry name" value="Xaa-Pro_dipept_C"/>
</dbReference>
<evidence type="ECO:0000256" key="1">
    <source>
        <dbReference type="ARBA" id="ARBA00000123"/>
    </source>
</evidence>
<dbReference type="InterPro" id="IPR000383">
    <property type="entry name" value="Xaa-Pro-like_dom"/>
</dbReference>
<keyword evidence="9 15" id="KW-0378">Hydrolase</keyword>
<dbReference type="SMART" id="SM00939">
    <property type="entry name" value="PepX_C"/>
    <property type="match status" value="1"/>
</dbReference>
<evidence type="ECO:0000256" key="9">
    <source>
        <dbReference type="ARBA" id="ARBA00022801"/>
    </source>
</evidence>
<protein>
    <recommendedName>
        <fullName evidence="6">Xaa-Pro dipeptidyl-peptidase</fullName>
        <ecNumber evidence="5">3.4.14.11</ecNumber>
    </recommendedName>
    <alternativeName>
        <fullName evidence="12">X-Pro dipeptidyl-peptidase</fullName>
    </alternativeName>
    <alternativeName>
        <fullName evidence="11">X-prolyl-dipeptidyl aminopeptidase</fullName>
    </alternativeName>
</protein>
<keyword evidence="10" id="KW-0720">Serine protease</keyword>
<comment type="similarity">
    <text evidence="3">Belongs to the peptidase S15 family.</text>
</comment>
<dbReference type="GO" id="GO:0008239">
    <property type="term" value="F:dipeptidyl-peptidase activity"/>
    <property type="evidence" value="ECO:0007669"/>
    <property type="project" value="UniProtKB-EC"/>
</dbReference>
<evidence type="ECO:0000256" key="7">
    <source>
        <dbReference type="ARBA" id="ARBA00022438"/>
    </source>
</evidence>
<evidence type="ECO:0000256" key="4">
    <source>
        <dbReference type="ARBA" id="ARBA00011738"/>
    </source>
</evidence>
<dbReference type="AlphaFoldDB" id="A0A4P6ZMY1"/>
<dbReference type="Gene3D" id="3.40.50.1820">
    <property type="entry name" value="alpha/beta hydrolase"/>
    <property type="match status" value="1"/>
</dbReference>
<dbReference type="Pfam" id="PF09168">
    <property type="entry name" value="PepX_N"/>
    <property type="match status" value="1"/>
</dbReference>
<feature type="domain" description="Xaa-Pro dipeptidyl-peptidase C-terminal" evidence="13">
    <location>
        <begin position="542"/>
        <end position="802"/>
    </location>
</feature>
<evidence type="ECO:0000313" key="16">
    <source>
        <dbReference type="Proteomes" id="UP000294321"/>
    </source>
</evidence>
<keyword evidence="16" id="KW-1185">Reference proteome</keyword>
<dbReference type="GO" id="GO:0006508">
    <property type="term" value="P:proteolysis"/>
    <property type="evidence" value="ECO:0007669"/>
    <property type="project" value="UniProtKB-KW"/>
</dbReference>
<dbReference type="Gene3D" id="1.10.246.70">
    <property type="match status" value="1"/>
</dbReference>
<comment type="function">
    <text evidence="2">Removes N-terminal dipeptides sequentially from polypeptides having unsubstituted N-termini provided that the penultimate residue is proline.</text>
</comment>
<dbReference type="RefSeq" id="WP_133442544.1">
    <property type="nucleotide sequence ID" value="NZ_CP034726.1"/>
</dbReference>
<dbReference type="Pfam" id="PF08530">
    <property type="entry name" value="PepX_C"/>
    <property type="match status" value="1"/>
</dbReference>
<dbReference type="OrthoDB" id="319764at2"/>
<evidence type="ECO:0000256" key="11">
    <source>
        <dbReference type="ARBA" id="ARBA00030045"/>
    </source>
</evidence>
<comment type="subunit">
    <text evidence="4">Homodimer.</text>
</comment>
<dbReference type="SUPFAM" id="SSF81761">
    <property type="entry name" value="X-Prolyl dipeptidyl aminopeptidase PepX, N-terminal domain"/>
    <property type="match status" value="1"/>
</dbReference>
<dbReference type="GO" id="GO:0008236">
    <property type="term" value="F:serine-type peptidase activity"/>
    <property type="evidence" value="ECO:0007669"/>
    <property type="project" value="UniProtKB-KW"/>
</dbReference>
<evidence type="ECO:0000256" key="3">
    <source>
        <dbReference type="ARBA" id="ARBA00010819"/>
    </source>
</evidence>
<dbReference type="EC" id="3.4.14.11" evidence="5"/>
<name>A0A4P6ZMY1_9LACO</name>
<dbReference type="SUPFAM" id="SSF53474">
    <property type="entry name" value="alpha/beta-Hydrolases"/>
    <property type="match status" value="1"/>
</dbReference>
<organism evidence="15 16">
    <name type="scientific">Acetilactobacillus jinshanensis</name>
    <dbReference type="NCBI Taxonomy" id="1720083"/>
    <lineage>
        <taxon>Bacteria</taxon>
        <taxon>Bacillati</taxon>
        <taxon>Bacillota</taxon>
        <taxon>Bacilli</taxon>
        <taxon>Lactobacillales</taxon>
        <taxon>Lactobacillaceae</taxon>
        <taxon>Acetilactobacillus</taxon>
    </lineage>
</organism>
<evidence type="ECO:0000256" key="6">
    <source>
        <dbReference type="ARBA" id="ARBA00014682"/>
    </source>
</evidence>
<dbReference type="GO" id="GO:0004177">
    <property type="term" value="F:aminopeptidase activity"/>
    <property type="evidence" value="ECO:0007669"/>
    <property type="project" value="UniProtKB-KW"/>
</dbReference>
<dbReference type="NCBIfam" id="NF003781">
    <property type="entry name" value="PRK05371.1-2"/>
    <property type="match status" value="1"/>
</dbReference>
<evidence type="ECO:0000256" key="5">
    <source>
        <dbReference type="ARBA" id="ARBA00012463"/>
    </source>
</evidence>
<evidence type="ECO:0000256" key="12">
    <source>
        <dbReference type="ARBA" id="ARBA00031951"/>
    </source>
</evidence>